<keyword evidence="3" id="KW-1185">Reference proteome</keyword>
<evidence type="ECO:0000259" key="1">
    <source>
        <dbReference type="Pfam" id="PF02589"/>
    </source>
</evidence>
<proteinExistence type="predicted"/>
<gene>
    <name evidence="2" type="ORF">SAMN04515671_0503</name>
</gene>
<dbReference type="STRING" id="1090615.SAMN04515671_0503"/>
<dbReference type="Gene3D" id="3.40.50.10420">
    <property type="entry name" value="NagB/RpiA/CoA transferase-like"/>
    <property type="match status" value="1"/>
</dbReference>
<dbReference type="Pfam" id="PF02589">
    <property type="entry name" value="LUD_dom"/>
    <property type="match status" value="1"/>
</dbReference>
<dbReference type="Proteomes" id="UP000198741">
    <property type="component" value="Chromosome I"/>
</dbReference>
<dbReference type="PANTHER" id="PTHR43682">
    <property type="entry name" value="LACTATE UTILIZATION PROTEIN C"/>
    <property type="match status" value="1"/>
</dbReference>
<organism evidence="2 3">
    <name type="scientific">Nakamurella panacisegetis</name>
    <dbReference type="NCBI Taxonomy" id="1090615"/>
    <lineage>
        <taxon>Bacteria</taxon>
        <taxon>Bacillati</taxon>
        <taxon>Actinomycetota</taxon>
        <taxon>Actinomycetes</taxon>
        <taxon>Nakamurellales</taxon>
        <taxon>Nakamurellaceae</taxon>
        <taxon>Nakamurella</taxon>
    </lineage>
</organism>
<sequence length="220" mass="22697">MTTPRSTTRSAMLDRIRAAVAAGSPAVAPGPVPRAYQRAGTNAPGSEQVLDLLVDRLLDYKAEVTVVGSTAELPAAVDVALGWARSVVVPAGLPEPARAGSAAGGRTVVVDSDPAVLTPVELDRIDAVVTGATVAIAVTGTIILSGRGDEGRRAISLVPDLLVVIVRLEQIVETVPDGLRRLTPTAPLTMISGPSATSDIELSRVEGVHGPRTLRVLITR</sequence>
<name>A0A1H0IHD3_9ACTN</name>
<accession>A0A1H0IHD3</accession>
<evidence type="ECO:0000313" key="2">
    <source>
        <dbReference type="EMBL" id="SDO30700.1"/>
    </source>
</evidence>
<protein>
    <submittedName>
        <fullName evidence="2">L-lactate dehydrogenase complex protein LldG</fullName>
    </submittedName>
</protein>
<reference evidence="2 3" key="1">
    <citation type="submission" date="2016-10" db="EMBL/GenBank/DDBJ databases">
        <authorList>
            <person name="de Groot N.N."/>
        </authorList>
    </citation>
    <scope>NUCLEOTIDE SEQUENCE [LARGE SCALE GENOMIC DNA]</scope>
    <source>
        <strain evidence="3">P4-7,KCTC 19426,CECT 7604</strain>
    </source>
</reference>
<dbReference type="InterPro" id="IPR024185">
    <property type="entry name" value="FTHF_cligase-like_sf"/>
</dbReference>
<feature type="domain" description="LUD" evidence="1">
    <location>
        <begin position="122"/>
        <end position="218"/>
    </location>
</feature>
<dbReference type="InterPro" id="IPR003741">
    <property type="entry name" value="LUD_dom"/>
</dbReference>
<dbReference type="AlphaFoldDB" id="A0A1H0IHD3"/>
<evidence type="ECO:0000313" key="3">
    <source>
        <dbReference type="Proteomes" id="UP000198741"/>
    </source>
</evidence>
<dbReference type="SUPFAM" id="SSF100950">
    <property type="entry name" value="NagB/RpiA/CoA transferase-like"/>
    <property type="match status" value="1"/>
</dbReference>
<dbReference type="InterPro" id="IPR037171">
    <property type="entry name" value="NagB/RpiA_transferase-like"/>
</dbReference>
<dbReference type="EMBL" id="LT629710">
    <property type="protein sequence ID" value="SDO30700.1"/>
    <property type="molecule type" value="Genomic_DNA"/>
</dbReference>
<dbReference type="PANTHER" id="PTHR43682:SF1">
    <property type="entry name" value="LACTATE UTILIZATION PROTEIN C"/>
    <property type="match status" value="1"/>
</dbReference>